<organism evidence="2 3">
    <name type="scientific">Trifolium medium</name>
    <dbReference type="NCBI Taxonomy" id="97028"/>
    <lineage>
        <taxon>Eukaryota</taxon>
        <taxon>Viridiplantae</taxon>
        <taxon>Streptophyta</taxon>
        <taxon>Embryophyta</taxon>
        <taxon>Tracheophyta</taxon>
        <taxon>Spermatophyta</taxon>
        <taxon>Magnoliopsida</taxon>
        <taxon>eudicotyledons</taxon>
        <taxon>Gunneridae</taxon>
        <taxon>Pentapetalae</taxon>
        <taxon>rosids</taxon>
        <taxon>fabids</taxon>
        <taxon>Fabales</taxon>
        <taxon>Fabaceae</taxon>
        <taxon>Papilionoideae</taxon>
        <taxon>50 kb inversion clade</taxon>
        <taxon>NPAAA clade</taxon>
        <taxon>Hologalegina</taxon>
        <taxon>IRL clade</taxon>
        <taxon>Trifolieae</taxon>
        <taxon>Trifolium</taxon>
    </lineage>
</organism>
<evidence type="ECO:0000313" key="3">
    <source>
        <dbReference type="Proteomes" id="UP000265520"/>
    </source>
</evidence>
<comment type="caution">
    <text evidence="2">The sequence shown here is derived from an EMBL/GenBank/DDBJ whole genome shotgun (WGS) entry which is preliminary data.</text>
</comment>
<keyword evidence="1" id="KW-0732">Signal</keyword>
<dbReference type="Proteomes" id="UP000265520">
    <property type="component" value="Unassembled WGS sequence"/>
</dbReference>
<sequence>MCRLFLAIHLSLQFRSPVQISQQYSQYLDQMLPEEQRGALALFPWYMRWYFRISHPYMRPILLGGPSRPCEHETLMEEEVEREDPIAADLVVVEGMFSIANYAQRYWRTGGGAPMR</sequence>
<feature type="signal peptide" evidence="1">
    <location>
        <begin position="1"/>
        <end position="20"/>
    </location>
</feature>
<reference evidence="2 3" key="1">
    <citation type="journal article" date="2018" name="Front. Plant Sci.">
        <title>Red Clover (Trifolium pratense) and Zigzag Clover (T. medium) - A Picture of Genomic Similarities and Differences.</title>
        <authorList>
            <person name="Dluhosova J."/>
            <person name="Istvanek J."/>
            <person name="Nedelnik J."/>
            <person name="Repkova J."/>
        </authorList>
    </citation>
    <scope>NUCLEOTIDE SEQUENCE [LARGE SCALE GENOMIC DNA]</scope>
    <source>
        <strain evidence="3">cv. 10/8</strain>
        <tissue evidence="2">Leaf</tissue>
    </source>
</reference>
<name>A0A392PZB6_9FABA</name>
<accession>A0A392PZB6</accession>
<evidence type="ECO:0000313" key="2">
    <source>
        <dbReference type="EMBL" id="MCI17188.1"/>
    </source>
</evidence>
<keyword evidence="3" id="KW-1185">Reference proteome</keyword>
<evidence type="ECO:0000256" key="1">
    <source>
        <dbReference type="SAM" id="SignalP"/>
    </source>
</evidence>
<dbReference type="EMBL" id="LXQA010104312">
    <property type="protein sequence ID" value="MCI17188.1"/>
    <property type="molecule type" value="Genomic_DNA"/>
</dbReference>
<feature type="chain" id="PRO_5017304374" evidence="1">
    <location>
        <begin position="21"/>
        <end position="116"/>
    </location>
</feature>
<proteinExistence type="predicted"/>
<dbReference type="AlphaFoldDB" id="A0A392PZB6"/>
<protein>
    <submittedName>
        <fullName evidence="2">Uncharacterized protein</fullName>
    </submittedName>
</protein>